<name>A0ABN6EHI4_9BACT</name>
<protein>
    <recommendedName>
        <fullName evidence="2">DUF6443 domain-containing protein</fullName>
    </recommendedName>
</protein>
<keyword evidence="4" id="KW-1185">Reference proteome</keyword>
<accession>A0ABN6EHI4</accession>
<evidence type="ECO:0000313" key="4">
    <source>
        <dbReference type="Proteomes" id="UP001319045"/>
    </source>
</evidence>
<dbReference type="Gene3D" id="2.180.10.10">
    <property type="entry name" value="RHS repeat-associated core"/>
    <property type="match status" value="1"/>
</dbReference>
<dbReference type="InterPro" id="IPR050708">
    <property type="entry name" value="T6SS_VgrG/RHS"/>
</dbReference>
<dbReference type="InterPro" id="IPR022385">
    <property type="entry name" value="Rhs_assc_core"/>
</dbReference>
<dbReference type="Pfam" id="PF20041">
    <property type="entry name" value="DUF6443"/>
    <property type="match status" value="1"/>
</dbReference>
<sequence length="1058" mass="118306">MLDAKGTDFIQAVQYYDGLGYPTLSVATAGVNGETAYSLTTYDAVGHKNREYVPVPGTNLDYINESSINSKGDFYMDNSGFTQNHYDALNRVTAVDIAGEKWRGAGKQNKTEYLANIASDYVLHYEAPEDGSYSLRHPENTSYQYYPEGILNKVVSYDADNKSVTVFTDLHGNKILERTAAGDTYYVYNVLGQLRFVLSPSYQSSHNEAIFAYEYRYDDRGRMVKKILPQCGTTQYWYDMADHVAYMRDPALGSRYRFYLYDNLGRLCVQGTCIDGNRDYSILSATTYVSGSDGICNSGYTIPYTINDPKLEIVNYYDNYDFIGKNLISTMPTVTINQNQEQYAIGSQTGLVVYATNGEALGSIDVYDYKGQVVRSVRKGINGFIEDVNTEYTFTGAIDNTVANVNVGYGSDFIAKTDYTYKCGKKMKMNLSLSHGITVLPRETEYLYDAIGRLSSKSRQLTTTGKSDCSYSYDVHGWLTGINSNGFRENLYYSDGLDGGCYNGNISTMKWKASNDGGYNGYNLKYDDSNRLYNAVYGSGDNLSNNKNYFDEHVEYDCNGNITGLKRSGLVDKIHGSFGMVDNLYMTYGGNRLTSVRDNATQLTYEGATDFNGEPNKEYPLTYNDAGSLISDAGRKIAKIDYDYLNNPVRIQFTDGNVTKYIYSATGEKLRVIYQTAVPNIAVAIGDTKELAPSEIQCTDYNDYLLGGNLTLKNGHIDKYQFEEGYCQAEKNSSNASIDDFTFYYYDKDHLGNIRQVTKADGSQTGNVVQTINYYPFGMQFCDGTTCNIDQKHKYNGKEFDNMHGLNTYDYGARQYNPATARWDRMDPLCEKYYSISPYAYCCNNPVAYYDVAGLDSVYYNESGIEIQRRNCANSLNFVIKTSQSTAELYKDSNPDQKGVSNPISKENAISTEEEIRKGNLAGDHMKNVTQFGSNSEMSAMISSIEDDGTGGVSDQNNREYSGKFTDTGVKDVKKSSVGDLSKNDNLVSYGNSDWHSHPSGSKTYKPGYSRTWQQAPSKQDLKTANHAEFVVGCGNKTIYKYNKYGIISTCPSSVFSK</sequence>
<feature type="region of interest" description="Disordered" evidence="1">
    <location>
        <begin position="945"/>
        <end position="966"/>
    </location>
</feature>
<gene>
    <name evidence="3" type="ORF">prwr041_07320</name>
</gene>
<feature type="domain" description="DUF6443" evidence="2">
    <location>
        <begin position="5"/>
        <end position="114"/>
    </location>
</feature>
<dbReference type="Proteomes" id="UP001319045">
    <property type="component" value="Chromosome"/>
</dbReference>
<dbReference type="InterPro" id="IPR045619">
    <property type="entry name" value="DUF6443"/>
</dbReference>
<reference evidence="3 4" key="1">
    <citation type="journal article" date="2022" name="Int. J. Syst. Evol. Microbiol.">
        <title>Prevotella herbatica sp. nov., a plant polysaccharide-decomposing anaerobic bacterium isolated from a methanogenic reactor.</title>
        <authorList>
            <person name="Uek A."/>
            <person name="Tonouchi A."/>
            <person name="Kaku N."/>
            <person name="Ueki K."/>
        </authorList>
    </citation>
    <scope>NUCLEOTIDE SEQUENCE [LARGE SCALE GENOMIC DNA]</scope>
    <source>
        <strain evidence="3 4">WR041</strain>
    </source>
</reference>
<dbReference type="EMBL" id="AP024484">
    <property type="protein sequence ID" value="BCS84839.1"/>
    <property type="molecule type" value="Genomic_DNA"/>
</dbReference>
<evidence type="ECO:0000256" key="1">
    <source>
        <dbReference type="SAM" id="MobiDB-lite"/>
    </source>
</evidence>
<dbReference type="PANTHER" id="PTHR32305:SF15">
    <property type="entry name" value="PROTEIN RHSA-RELATED"/>
    <property type="match status" value="1"/>
</dbReference>
<organism evidence="3 4">
    <name type="scientific">Prevotella herbatica</name>
    <dbReference type="NCBI Taxonomy" id="2801997"/>
    <lineage>
        <taxon>Bacteria</taxon>
        <taxon>Pseudomonadati</taxon>
        <taxon>Bacteroidota</taxon>
        <taxon>Bacteroidia</taxon>
        <taxon>Bacteroidales</taxon>
        <taxon>Prevotellaceae</taxon>
        <taxon>Prevotella</taxon>
    </lineage>
</organism>
<proteinExistence type="predicted"/>
<evidence type="ECO:0000313" key="3">
    <source>
        <dbReference type="EMBL" id="BCS84839.1"/>
    </source>
</evidence>
<evidence type="ECO:0000259" key="2">
    <source>
        <dbReference type="Pfam" id="PF20041"/>
    </source>
</evidence>
<dbReference type="NCBIfam" id="TIGR03696">
    <property type="entry name" value="Rhs_assc_core"/>
    <property type="match status" value="1"/>
</dbReference>
<dbReference type="PANTHER" id="PTHR32305">
    <property type="match status" value="1"/>
</dbReference>